<sequence length="150" mass="17030">MSGSCFKCGLTCAFKESKIELFGFPCDFIRRNCASQFSSEIRVLVIASRTLPFCCPECRKNINDITALIRRVSDLEVLVQNNSSNVSGAMIALEQRILKLEMGKEEVKTPNVNYINMNGEKFEEIITEILERQKRENNIILANINAPTYK</sequence>
<dbReference type="AlphaFoldDB" id="A0ABD2P707"/>
<accession>A0ABD2P707</accession>
<name>A0ABD2P707_9CUCU</name>
<reference evidence="1 2" key="1">
    <citation type="journal article" date="2021" name="BMC Biol.">
        <title>Horizontally acquired antibacterial genes associated with adaptive radiation of ladybird beetles.</title>
        <authorList>
            <person name="Li H.S."/>
            <person name="Tang X.F."/>
            <person name="Huang Y.H."/>
            <person name="Xu Z.Y."/>
            <person name="Chen M.L."/>
            <person name="Du X.Y."/>
            <person name="Qiu B.Y."/>
            <person name="Chen P.T."/>
            <person name="Zhang W."/>
            <person name="Slipinski A."/>
            <person name="Escalona H.E."/>
            <person name="Waterhouse R.M."/>
            <person name="Zwick A."/>
            <person name="Pang H."/>
        </authorList>
    </citation>
    <scope>NUCLEOTIDE SEQUENCE [LARGE SCALE GENOMIC DNA]</scope>
    <source>
        <strain evidence="1">SYSU2018</strain>
    </source>
</reference>
<gene>
    <name evidence="1" type="ORF">HHI36_000993</name>
</gene>
<protein>
    <submittedName>
        <fullName evidence="1">Uncharacterized protein</fullName>
    </submittedName>
</protein>
<dbReference type="EMBL" id="JABFTP020000185">
    <property type="protein sequence ID" value="KAL3286487.1"/>
    <property type="molecule type" value="Genomic_DNA"/>
</dbReference>
<evidence type="ECO:0000313" key="1">
    <source>
        <dbReference type="EMBL" id="KAL3286487.1"/>
    </source>
</evidence>
<dbReference type="Proteomes" id="UP001516400">
    <property type="component" value="Unassembled WGS sequence"/>
</dbReference>
<proteinExistence type="predicted"/>
<keyword evidence="2" id="KW-1185">Reference proteome</keyword>
<comment type="caution">
    <text evidence="1">The sequence shown here is derived from an EMBL/GenBank/DDBJ whole genome shotgun (WGS) entry which is preliminary data.</text>
</comment>
<evidence type="ECO:0000313" key="2">
    <source>
        <dbReference type="Proteomes" id="UP001516400"/>
    </source>
</evidence>
<organism evidence="1 2">
    <name type="scientific">Cryptolaemus montrouzieri</name>
    <dbReference type="NCBI Taxonomy" id="559131"/>
    <lineage>
        <taxon>Eukaryota</taxon>
        <taxon>Metazoa</taxon>
        <taxon>Ecdysozoa</taxon>
        <taxon>Arthropoda</taxon>
        <taxon>Hexapoda</taxon>
        <taxon>Insecta</taxon>
        <taxon>Pterygota</taxon>
        <taxon>Neoptera</taxon>
        <taxon>Endopterygota</taxon>
        <taxon>Coleoptera</taxon>
        <taxon>Polyphaga</taxon>
        <taxon>Cucujiformia</taxon>
        <taxon>Coccinelloidea</taxon>
        <taxon>Coccinellidae</taxon>
        <taxon>Scymninae</taxon>
        <taxon>Scymnini</taxon>
        <taxon>Cryptolaemus</taxon>
    </lineage>
</organism>